<evidence type="ECO:0000256" key="12">
    <source>
        <dbReference type="ARBA" id="ARBA00049091"/>
    </source>
</evidence>
<dbReference type="CDD" id="cd03017">
    <property type="entry name" value="PRX_BCP"/>
    <property type="match status" value="1"/>
</dbReference>
<keyword evidence="4" id="KW-0575">Peroxidase</keyword>
<reference evidence="16" key="1">
    <citation type="submission" date="2023-03" db="EMBL/GenBank/DDBJ databases">
        <title>Complete genome of Cladonia borealis.</title>
        <authorList>
            <person name="Park H."/>
        </authorList>
    </citation>
    <scope>NUCLEOTIDE SEQUENCE</scope>
    <source>
        <strain evidence="16">ANT050790</strain>
    </source>
</reference>
<evidence type="ECO:0000256" key="9">
    <source>
        <dbReference type="ARBA" id="ARBA00023284"/>
    </source>
</evidence>
<organism evidence="16 17">
    <name type="scientific">Cladonia borealis</name>
    <dbReference type="NCBI Taxonomy" id="184061"/>
    <lineage>
        <taxon>Eukaryota</taxon>
        <taxon>Fungi</taxon>
        <taxon>Dikarya</taxon>
        <taxon>Ascomycota</taxon>
        <taxon>Pezizomycotina</taxon>
        <taxon>Lecanoromycetes</taxon>
        <taxon>OSLEUM clade</taxon>
        <taxon>Lecanoromycetidae</taxon>
        <taxon>Lecanorales</taxon>
        <taxon>Lecanorineae</taxon>
        <taxon>Cladoniaceae</taxon>
        <taxon>Cladonia</taxon>
    </lineage>
</organism>
<dbReference type="Gene3D" id="3.40.30.10">
    <property type="entry name" value="Glutaredoxin"/>
    <property type="match status" value="1"/>
</dbReference>
<dbReference type="PROSITE" id="PS51352">
    <property type="entry name" value="THIOREDOXIN_2"/>
    <property type="match status" value="1"/>
</dbReference>
<comment type="subunit">
    <text evidence="2">Monomer.</text>
</comment>
<protein>
    <recommendedName>
        <fullName evidence="3">thioredoxin-dependent peroxiredoxin</fullName>
        <ecNumber evidence="3">1.11.1.24</ecNumber>
    </recommendedName>
    <alternativeName>
        <fullName evidence="13">Nuclear thiol peroxidase</fullName>
    </alternativeName>
    <alternativeName>
        <fullName evidence="10">Thioredoxin peroxidase</fullName>
    </alternativeName>
</protein>
<sequence>MVELRKRKTLAEPAAPPPPAKKANSVKSAASSQKGEPSANGSATTKKTTISLGDTINLDDFGGEIETNDGEKVTLKKLVDESKSGIVIFTYPKASTPGCTTQACLFRDDFANLTSTGFAIYGLSRDSPKSNTTFKTKQKLPYTLLCDPKATLITAIGMKKAPSGTTRGVFVVSKEGKVELATPGGPVATVDAVRDLIGAKKPDTIEEAAKTDGGEQMETTVEGAKTDASETEHANVTNGNAAAAEVAAEVADSAEKLDGTPKA</sequence>
<feature type="region of interest" description="Disordered" evidence="14">
    <location>
        <begin position="208"/>
        <end position="235"/>
    </location>
</feature>
<gene>
    <name evidence="16" type="ORF">JMJ35_002943</name>
</gene>
<keyword evidence="6" id="KW-0560">Oxidoreductase</keyword>
<name>A0AA39R6G0_9LECA</name>
<dbReference type="InterPro" id="IPR036249">
    <property type="entry name" value="Thioredoxin-like_sf"/>
</dbReference>
<dbReference type="EC" id="1.11.1.24" evidence="3"/>
<feature type="region of interest" description="Disordered" evidence="14">
    <location>
        <begin position="1"/>
        <end position="46"/>
    </location>
</feature>
<dbReference type="GO" id="GO:0034599">
    <property type="term" value="P:cellular response to oxidative stress"/>
    <property type="evidence" value="ECO:0007669"/>
    <property type="project" value="UniProtKB-ARBA"/>
</dbReference>
<dbReference type="PANTHER" id="PTHR42801:SF23">
    <property type="entry name" value="PEROXIREDOXIN DOT5"/>
    <property type="match status" value="1"/>
</dbReference>
<comment type="caution">
    <text evidence="16">The sequence shown here is derived from an EMBL/GenBank/DDBJ whole genome shotgun (WGS) entry which is preliminary data.</text>
</comment>
<dbReference type="InterPro" id="IPR050924">
    <property type="entry name" value="Peroxiredoxin_BCP/PrxQ"/>
</dbReference>
<comment type="similarity">
    <text evidence="11">Belongs to the peroxiredoxin family. BCP/PrxQ subfamily.</text>
</comment>
<feature type="compositionally biased region" description="Low complexity" evidence="14">
    <location>
        <begin position="21"/>
        <end position="34"/>
    </location>
</feature>
<comment type="subcellular location">
    <subcellularLocation>
        <location evidence="1">Nucleus</location>
    </subcellularLocation>
</comment>
<evidence type="ECO:0000256" key="5">
    <source>
        <dbReference type="ARBA" id="ARBA00022862"/>
    </source>
</evidence>
<feature type="compositionally biased region" description="Basic and acidic residues" evidence="14">
    <location>
        <begin position="253"/>
        <end position="263"/>
    </location>
</feature>
<evidence type="ECO:0000256" key="14">
    <source>
        <dbReference type="SAM" id="MobiDB-lite"/>
    </source>
</evidence>
<evidence type="ECO:0000259" key="15">
    <source>
        <dbReference type="PROSITE" id="PS51352"/>
    </source>
</evidence>
<dbReference type="FunFam" id="3.40.30.10:FF:000157">
    <property type="entry name" value="DOT5p Nuclear thiol peroxidase"/>
    <property type="match status" value="1"/>
</dbReference>
<evidence type="ECO:0000256" key="10">
    <source>
        <dbReference type="ARBA" id="ARBA00032824"/>
    </source>
</evidence>
<keyword evidence="9" id="KW-0676">Redox-active center</keyword>
<feature type="compositionally biased region" description="Basic and acidic residues" evidence="14">
    <location>
        <begin position="224"/>
        <end position="233"/>
    </location>
</feature>
<dbReference type="Pfam" id="PF00578">
    <property type="entry name" value="AhpC-TSA"/>
    <property type="match status" value="1"/>
</dbReference>
<keyword evidence="7" id="KW-1015">Disulfide bond</keyword>
<evidence type="ECO:0000256" key="4">
    <source>
        <dbReference type="ARBA" id="ARBA00022559"/>
    </source>
</evidence>
<dbReference type="GO" id="GO:0008379">
    <property type="term" value="F:thioredoxin peroxidase activity"/>
    <property type="evidence" value="ECO:0007669"/>
    <property type="project" value="TreeGrafter"/>
</dbReference>
<dbReference type="GO" id="GO:0005634">
    <property type="term" value="C:nucleus"/>
    <property type="evidence" value="ECO:0007669"/>
    <property type="project" value="UniProtKB-SubCell"/>
</dbReference>
<evidence type="ECO:0000313" key="17">
    <source>
        <dbReference type="Proteomes" id="UP001166286"/>
    </source>
</evidence>
<evidence type="ECO:0000256" key="2">
    <source>
        <dbReference type="ARBA" id="ARBA00011245"/>
    </source>
</evidence>
<evidence type="ECO:0000256" key="8">
    <source>
        <dbReference type="ARBA" id="ARBA00023242"/>
    </source>
</evidence>
<dbReference type="AlphaFoldDB" id="A0AA39R6G0"/>
<keyword evidence="8" id="KW-0539">Nucleus</keyword>
<dbReference type="SUPFAM" id="SSF52833">
    <property type="entry name" value="Thioredoxin-like"/>
    <property type="match status" value="1"/>
</dbReference>
<dbReference type="InterPro" id="IPR000866">
    <property type="entry name" value="AhpC/TSA"/>
</dbReference>
<proteinExistence type="inferred from homology"/>
<feature type="domain" description="Thioredoxin" evidence="15">
    <location>
        <begin position="50"/>
        <end position="202"/>
    </location>
</feature>
<evidence type="ECO:0000256" key="13">
    <source>
        <dbReference type="ARBA" id="ARBA00077538"/>
    </source>
</evidence>
<dbReference type="PANTHER" id="PTHR42801">
    <property type="entry name" value="THIOREDOXIN-DEPENDENT PEROXIDE REDUCTASE"/>
    <property type="match status" value="1"/>
</dbReference>
<dbReference type="Proteomes" id="UP001166286">
    <property type="component" value="Unassembled WGS sequence"/>
</dbReference>
<keyword evidence="17" id="KW-1185">Reference proteome</keyword>
<evidence type="ECO:0000256" key="6">
    <source>
        <dbReference type="ARBA" id="ARBA00023002"/>
    </source>
</evidence>
<accession>A0AA39R6G0</accession>
<evidence type="ECO:0000256" key="7">
    <source>
        <dbReference type="ARBA" id="ARBA00023157"/>
    </source>
</evidence>
<dbReference type="InterPro" id="IPR013766">
    <property type="entry name" value="Thioredoxin_domain"/>
</dbReference>
<keyword evidence="5" id="KW-0049">Antioxidant</keyword>
<evidence type="ECO:0000256" key="11">
    <source>
        <dbReference type="ARBA" id="ARBA00038489"/>
    </source>
</evidence>
<dbReference type="GO" id="GO:0005737">
    <property type="term" value="C:cytoplasm"/>
    <property type="evidence" value="ECO:0007669"/>
    <property type="project" value="TreeGrafter"/>
</dbReference>
<evidence type="ECO:0000256" key="1">
    <source>
        <dbReference type="ARBA" id="ARBA00004123"/>
    </source>
</evidence>
<evidence type="ECO:0000313" key="16">
    <source>
        <dbReference type="EMBL" id="KAK0514326.1"/>
    </source>
</evidence>
<feature type="region of interest" description="Disordered" evidence="14">
    <location>
        <begin position="244"/>
        <end position="263"/>
    </location>
</feature>
<evidence type="ECO:0000256" key="3">
    <source>
        <dbReference type="ARBA" id="ARBA00013017"/>
    </source>
</evidence>
<dbReference type="GO" id="GO:0045454">
    <property type="term" value="P:cell redox homeostasis"/>
    <property type="evidence" value="ECO:0007669"/>
    <property type="project" value="TreeGrafter"/>
</dbReference>
<dbReference type="EMBL" id="JAFEKC020000005">
    <property type="protein sequence ID" value="KAK0514326.1"/>
    <property type="molecule type" value="Genomic_DNA"/>
</dbReference>
<comment type="catalytic activity">
    <reaction evidence="12">
        <text>a hydroperoxide + [thioredoxin]-dithiol = an alcohol + [thioredoxin]-disulfide + H2O</text>
        <dbReference type="Rhea" id="RHEA:62620"/>
        <dbReference type="Rhea" id="RHEA-COMP:10698"/>
        <dbReference type="Rhea" id="RHEA-COMP:10700"/>
        <dbReference type="ChEBI" id="CHEBI:15377"/>
        <dbReference type="ChEBI" id="CHEBI:29950"/>
        <dbReference type="ChEBI" id="CHEBI:30879"/>
        <dbReference type="ChEBI" id="CHEBI:35924"/>
        <dbReference type="ChEBI" id="CHEBI:50058"/>
        <dbReference type="EC" id="1.11.1.24"/>
    </reaction>
</comment>